<dbReference type="EMBL" id="QUMQ01000001">
    <property type="protein sequence ID" value="REF96657.1"/>
    <property type="molecule type" value="Genomic_DNA"/>
</dbReference>
<accession>A0A3D9ZHD8</accession>
<evidence type="ECO:0008006" key="3">
    <source>
        <dbReference type="Google" id="ProtNLM"/>
    </source>
</evidence>
<reference evidence="1 2" key="1">
    <citation type="submission" date="2018-08" db="EMBL/GenBank/DDBJ databases">
        <title>Sequencing the genomes of 1000 actinobacteria strains.</title>
        <authorList>
            <person name="Klenk H.-P."/>
        </authorList>
    </citation>
    <scope>NUCLEOTIDE SEQUENCE [LARGE SCALE GENOMIC DNA]</scope>
    <source>
        <strain evidence="1 2">DSM 44099</strain>
    </source>
</reference>
<evidence type="ECO:0000313" key="2">
    <source>
        <dbReference type="Proteomes" id="UP000256913"/>
    </source>
</evidence>
<sequence length="303" mass="32811">MTRESPRPAALEWQVFRGSAAVSAGLLSVHQLRASCWARLRHNVYADSRLARDHALACRATLVRLPPGSVVVAGPSAATAHGLRSVAGLDDPVHLIVLGDRRVGTSGGTILHRVHLDPVDVCHRRLPGGSAEVPVTTPARTAWDAAVWLPLTDAVAIADALLFHRLVTPDLLAEVAARLADRPGGRRAAHTLSLADAAAASRAESVLRVRLFLAGLPMARARPPVLAVRPPLAWPEYRVALWCAPDRHSETVMINDGWLVLRFSPQREFSEVVREVRAALTARGCRTKRKQDVVESALSPNMR</sequence>
<organism evidence="1 2">
    <name type="scientific">Asanoa ferruginea</name>
    <dbReference type="NCBI Taxonomy" id="53367"/>
    <lineage>
        <taxon>Bacteria</taxon>
        <taxon>Bacillati</taxon>
        <taxon>Actinomycetota</taxon>
        <taxon>Actinomycetes</taxon>
        <taxon>Micromonosporales</taxon>
        <taxon>Micromonosporaceae</taxon>
        <taxon>Asanoa</taxon>
    </lineage>
</organism>
<dbReference type="Proteomes" id="UP000256913">
    <property type="component" value="Unassembled WGS sequence"/>
</dbReference>
<proteinExistence type="predicted"/>
<keyword evidence="2" id="KW-1185">Reference proteome</keyword>
<comment type="caution">
    <text evidence="1">The sequence shown here is derived from an EMBL/GenBank/DDBJ whole genome shotgun (WGS) entry which is preliminary data.</text>
</comment>
<protein>
    <recommendedName>
        <fullName evidence="3">Transcriptional regulator with AbiEi antitoxin domain of type IV toxin-antitoxin system</fullName>
    </recommendedName>
</protein>
<evidence type="ECO:0000313" key="1">
    <source>
        <dbReference type="EMBL" id="REF96657.1"/>
    </source>
</evidence>
<dbReference type="OrthoDB" id="3173471at2"/>
<gene>
    <name evidence="1" type="ORF">DFJ67_2646</name>
</gene>
<dbReference type="RefSeq" id="WP_116076141.1">
    <property type="nucleotide sequence ID" value="NZ_BONB01000019.1"/>
</dbReference>
<name>A0A3D9ZHD8_9ACTN</name>
<dbReference type="AlphaFoldDB" id="A0A3D9ZHD8"/>